<keyword evidence="1" id="KW-0175">Coiled coil</keyword>
<evidence type="ECO:0000256" key="1">
    <source>
        <dbReference type="SAM" id="Coils"/>
    </source>
</evidence>
<name>A0A5S9M516_BACIA</name>
<gene>
    <name evidence="3" type="ORF">BsIDN1_18410</name>
</gene>
<accession>A0A5S9M516</accession>
<feature type="domain" description="YhaN AAA" evidence="2">
    <location>
        <begin position="5"/>
        <end position="108"/>
    </location>
</feature>
<dbReference type="InterPro" id="IPR038734">
    <property type="entry name" value="YhaN_AAA"/>
</dbReference>
<sequence>MFLPNGEVKDEAFLRTLLKGTDRRLFQSIYSFDVFGLQNVQALNEDQIGEFLLFSSLFGSDAASKMDSRLLKQQEQLFKPNGRKPELNQQLDRLKELAAQLKQARLAEGRYTEKKREHSEFIETITALQKEMKQTEEQIQQLNEHIRLYPMLEKKMELKKRISPLSRTSQTL</sequence>
<dbReference type="PANTHER" id="PTHR41259">
    <property type="entry name" value="DOUBLE-STRAND BREAK REPAIR RAD50 ATPASE, PUTATIVE-RELATED"/>
    <property type="match status" value="1"/>
</dbReference>
<dbReference type="EMBL" id="AP021906">
    <property type="protein sequence ID" value="BBP88223.1"/>
    <property type="molecule type" value="Genomic_DNA"/>
</dbReference>
<protein>
    <recommendedName>
        <fullName evidence="2">YhaN AAA domain-containing protein</fullName>
    </recommendedName>
</protein>
<dbReference type="AlphaFoldDB" id="A0A5S9M516"/>
<dbReference type="Pfam" id="PF13514">
    <property type="entry name" value="AAA_27"/>
    <property type="match status" value="1"/>
</dbReference>
<dbReference type="PANTHER" id="PTHR41259:SF1">
    <property type="entry name" value="DOUBLE-STRAND BREAK REPAIR RAD50 ATPASE, PUTATIVE-RELATED"/>
    <property type="match status" value="1"/>
</dbReference>
<dbReference type="Proteomes" id="UP000464658">
    <property type="component" value="Chromosome"/>
</dbReference>
<evidence type="ECO:0000313" key="3">
    <source>
        <dbReference type="EMBL" id="BBP88223.1"/>
    </source>
</evidence>
<organism evidence="3 4">
    <name type="scientific">Bacillus safensis</name>
    <dbReference type="NCBI Taxonomy" id="561879"/>
    <lineage>
        <taxon>Bacteria</taxon>
        <taxon>Bacillati</taxon>
        <taxon>Bacillota</taxon>
        <taxon>Bacilli</taxon>
        <taxon>Bacillales</taxon>
        <taxon>Bacillaceae</taxon>
        <taxon>Bacillus</taxon>
    </lineage>
</organism>
<evidence type="ECO:0000259" key="2">
    <source>
        <dbReference type="Pfam" id="PF13514"/>
    </source>
</evidence>
<reference evidence="3 4" key="1">
    <citation type="submission" date="2019-12" db="EMBL/GenBank/DDBJ databases">
        <title>Full genome sequence of a Bacillus safensis strain isolated from commercially available natto in Indonesia.</title>
        <authorList>
            <person name="Yoshida M."/>
            <person name="Uomi M."/>
            <person name="Waturangi D."/>
            <person name="Ekaputri J.J."/>
            <person name="Setiamarga D.H.E."/>
        </authorList>
    </citation>
    <scope>NUCLEOTIDE SEQUENCE [LARGE SCALE GENOMIC DNA]</scope>
    <source>
        <strain evidence="3 4">IDN1</strain>
    </source>
</reference>
<proteinExistence type="predicted"/>
<evidence type="ECO:0000313" key="4">
    <source>
        <dbReference type="Proteomes" id="UP000464658"/>
    </source>
</evidence>
<feature type="coiled-coil region" evidence="1">
    <location>
        <begin position="84"/>
        <end position="145"/>
    </location>
</feature>